<comment type="caution">
    <text evidence="1">The sequence shown here is derived from an EMBL/GenBank/DDBJ whole genome shotgun (WGS) entry which is preliminary data.</text>
</comment>
<dbReference type="Proteomes" id="UP000829196">
    <property type="component" value="Unassembled WGS sequence"/>
</dbReference>
<gene>
    <name evidence="1" type="ORF">KFK09_026092</name>
</gene>
<evidence type="ECO:0000313" key="1">
    <source>
        <dbReference type="EMBL" id="KAI0491831.1"/>
    </source>
</evidence>
<name>A0A8T3A7D4_DENNO</name>
<keyword evidence="2" id="KW-1185">Reference proteome</keyword>
<sequence length="63" mass="7209">MREFSCKLGRISASHGSWAEFWRSPENPAEFRCLQAAGRAPAVVEEVRNLLFPFLLSFFSLFT</sequence>
<evidence type="ECO:0000313" key="2">
    <source>
        <dbReference type="Proteomes" id="UP000829196"/>
    </source>
</evidence>
<reference evidence="1" key="1">
    <citation type="journal article" date="2022" name="Front. Genet.">
        <title>Chromosome-Scale Assembly of the Dendrobium nobile Genome Provides Insights Into the Molecular Mechanism of the Biosynthesis of the Medicinal Active Ingredient of Dendrobium.</title>
        <authorList>
            <person name="Xu Q."/>
            <person name="Niu S.-C."/>
            <person name="Li K.-L."/>
            <person name="Zheng P.-J."/>
            <person name="Zhang X.-J."/>
            <person name="Jia Y."/>
            <person name="Liu Y."/>
            <person name="Niu Y.-X."/>
            <person name="Yu L.-H."/>
            <person name="Chen D.-F."/>
            <person name="Zhang G.-Q."/>
        </authorList>
    </citation>
    <scope>NUCLEOTIDE SEQUENCE</scope>
    <source>
        <tissue evidence="1">Leaf</tissue>
    </source>
</reference>
<proteinExistence type="predicted"/>
<dbReference type="AlphaFoldDB" id="A0A8T3A7D4"/>
<dbReference type="EMBL" id="JAGYWB010000018">
    <property type="protein sequence ID" value="KAI0491831.1"/>
    <property type="molecule type" value="Genomic_DNA"/>
</dbReference>
<protein>
    <submittedName>
        <fullName evidence="1">Uncharacterized protein</fullName>
    </submittedName>
</protein>
<accession>A0A8T3A7D4</accession>
<organism evidence="1 2">
    <name type="scientific">Dendrobium nobile</name>
    <name type="common">Orchid</name>
    <dbReference type="NCBI Taxonomy" id="94219"/>
    <lineage>
        <taxon>Eukaryota</taxon>
        <taxon>Viridiplantae</taxon>
        <taxon>Streptophyta</taxon>
        <taxon>Embryophyta</taxon>
        <taxon>Tracheophyta</taxon>
        <taxon>Spermatophyta</taxon>
        <taxon>Magnoliopsida</taxon>
        <taxon>Liliopsida</taxon>
        <taxon>Asparagales</taxon>
        <taxon>Orchidaceae</taxon>
        <taxon>Epidendroideae</taxon>
        <taxon>Malaxideae</taxon>
        <taxon>Dendrobiinae</taxon>
        <taxon>Dendrobium</taxon>
    </lineage>
</organism>